<evidence type="ECO:0000259" key="1">
    <source>
        <dbReference type="PROSITE" id="PS51186"/>
    </source>
</evidence>
<dbReference type="SUPFAM" id="SSF55729">
    <property type="entry name" value="Acyl-CoA N-acyltransferases (Nat)"/>
    <property type="match status" value="1"/>
</dbReference>
<dbReference type="EMBL" id="JAHGAW010000012">
    <property type="protein sequence ID" value="MBT2188779.1"/>
    <property type="molecule type" value="Genomic_DNA"/>
</dbReference>
<dbReference type="Proteomes" id="UP001138757">
    <property type="component" value="Unassembled WGS sequence"/>
</dbReference>
<reference evidence="2" key="1">
    <citation type="submission" date="2021-05" db="EMBL/GenBank/DDBJ databases">
        <title>Genome of Sphingobium sp. strain.</title>
        <authorList>
            <person name="Fan R."/>
        </authorList>
    </citation>
    <scope>NUCLEOTIDE SEQUENCE</scope>
    <source>
        <strain evidence="2">H33</strain>
    </source>
</reference>
<dbReference type="InterPro" id="IPR016181">
    <property type="entry name" value="Acyl_CoA_acyltransferase"/>
</dbReference>
<evidence type="ECO:0000313" key="3">
    <source>
        <dbReference type="Proteomes" id="UP001138757"/>
    </source>
</evidence>
<comment type="caution">
    <text evidence="2">The sequence shown here is derived from an EMBL/GenBank/DDBJ whole genome shotgun (WGS) entry which is preliminary data.</text>
</comment>
<gene>
    <name evidence="2" type="ORF">KK488_17640</name>
</gene>
<dbReference type="InterPro" id="IPR000182">
    <property type="entry name" value="GNAT_dom"/>
</dbReference>
<protein>
    <submittedName>
        <fullName evidence="2">GNAT family N-acetyltransferase</fullName>
        <ecNumber evidence="2">2.3.1.-</ecNumber>
    </submittedName>
</protein>
<keyword evidence="3" id="KW-1185">Reference proteome</keyword>
<feature type="domain" description="N-acetyltransferase" evidence="1">
    <location>
        <begin position="1"/>
        <end position="161"/>
    </location>
</feature>
<name>A0A9X1DF73_9SPHN</name>
<keyword evidence="2" id="KW-0808">Transferase</keyword>
<evidence type="ECO:0000313" key="2">
    <source>
        <dbReference type="EMBL" id="MBT2188779.1"/>
    </source>
</evidence>
<sequence length="181" mass="19625">MGIESLTGTGDAAIAALLDAAFGPNRHGRTAYRIRLGMAWFTDLSFAARDADGRLLGTLQCWPVALHEPDGTQSPLIMVGPVAVQPDAQRHGIGRALMDWLIETVDRTPDSDPLVMIGDPEYYGRFWGFDARRTAGWDVPGPVERHRLLTRQPAGMALPITGTLGPRGLPFPLAGQTRTAR</sequence>
<accession>A0A9X1DF73</accession>
<dbReference type="Pfam" id="PF00583">
    <property type="entry name" value="Acetyltransf_1"/>
    <property type="match status" value="1"/>
</dbReference>
<dbReference type="AlphaFoldDB" id="A0A9X1DF73"/>
<dbReference type="GO" id="GO:0016747">
    <property type="term" value="F:acyltransferase activity, transferring groups other than amino-acyl groups"/>
    <property type="evidence" value="ECO:0007669"/>
    <property type="project" value="InterPro"/>
</dbReference>
<proteinExistence type="predicted"/>
<dbReference type="Gene3D" id="3.40.630.30">
    <property type="match status" value="1"/>
</dbReference>
<dbReference type="PROSITE" id="PS51186">
    <property type="entry name" value="GNAT"/>
    <property type="match status" value="1"/>
</dbReference>
<dbReference type="CDD" id="cd04301">
    <property type="entry name" value="NAT_SF"/>
    <property type="match status" value="1"/>
</dbReference>
<organism evidence="2 3">
    <name type="scientific">Sphingobium nicotianae</name>
    <dbReference type="NCBI Taxonomy" id="2782607"/>
    <lineage>
        <taxon>Bacteria</taxon>
        <taxon>Pseudomonadati</taxon>
        <taxon>Pseudomonadota</taxon>
        <taxon>Alphaproteobacteria</taxon>
        <taxon>Sphingomonadales</taxon>
        <taxon>Sphingomonadaceae</taxon>
        <taxon>Sphingobium</taxon>
    </lineage>
</organism>
<keyword evidence="2" id="KW-0012">Acyltransferase</keyword>
<dbReference type="EC" id="2.3.1.-" evidence="2"/>